<dbReference type="InterPro" id="IPR032861">
    <property type="entry name" value="TAXi_N"/>
</dbReference>
<evidence type="ECO:0000313" key="8">
    <source>
        <dbReference type="Proteomes" id="UP000653305"/>
    </source>
</evidence>
<evidence type="ECO:0000256" key="4">
    <source>
        <dbReference type="ARBA" id="ARBA00022801"/>
    </source>
</evidence>
<organism evidence="7 8">
    <name type="scientific">Phtheirospermum japonicum</name>
    <dbReference type="NCBI Taxonomy" id="374723"/>
    <lineage>
        <taxon>Eukaryota</taxon>
        <taxon>Viridiplantae</taxon>
        <taxon>Streptophyta</taxon>
        <taxon>Embryophyta</taxon>
        <taxon>Tracheophyta</taxon>
        <taxon>Spermatophyta</taxon>
        <taxon>Magnoliopsida</taxon>
        <taxon>eudicotyledons</taxon>
        <taxon>Gunneridae</taxon>
        <taxon>Pentapetalae</taxon>
        <taxon>asterids</taxon>
        <taxon>lamiids</taxon>
        <taxon>Lamiales</taxon>
        <taxon>Orobanchaceae</taxon>
        <taxon>Orobanchaceae incertae sedis</taxon>
        <taxon>Phtheirospermum</taxon>
    </lineage>
</organism>
<dbReference type="Pfam" id="PF14543">
    <property type="entry name" value="TAXi_N"/>
    <property type="match status" value="1"/>
</dbReference>
<evidence type="ECO:0000256" key="2">
    <source>
        <dbReference type="ARBA" id="ARBA00022670"/>
    </source>
</evidence>
<protein>
    <submittedName>
        <fullName evidence="7">Aspartic proteinase asp1</fullName>
    </submittedName>
</protein>
<dbReference type="Pfam" id="PF14541">
    <property type="entry name" value="TAXi_C"/>
    <property type="match status" value="1"/>
</dbReference>
<dbReference type="PANTHER" id="PTHR13683:SF227">
    <property type="entry name" value="EUKARYOTIC ASPARTYL PROTEASE FAMILY PROTEIN"/>
    <property type="match status" value="1"/>
</dbReference>
<keyword evidence="2" id="KW-0645">Protease</keyword>
<dbReference type="InterPro" id="IPR021109">
    <property type="entry name" value="Peptidase_aspartic_dom_sf"/>
</dbReference>
<feature type="active site" evidence="5">
    <location>
        <position position="40"/>
    </location>
</feature>
<dbReference type="InterPro" id="IPR001969">
    <property type="entry name" value="Aspartic_peptidase_AS"/>
</dbReference>
<evidence type="ECO:0000256" key="3">
    <source>
        <dbReference type="ARBA" id="ARBA00022750"/>
    </source>
</evidence>
<feature type="active site" evidence="5">
    <location>
        <position position="238"/>
    </location>
</feature>
<dbReference type="FunFam" id="2.40.70.10:FF:000015">
    <property type="entry name" value="Aspartyl protease family protein"/>
    <property type="match status" value="1"/>
</dbReference>
<sequence length="376" mass="40983">MKSKGSTFYFPIDGNVYPDGYYTVTMSIGNPPKSYVLDVDTGSDLTWVQCDSVPFLQPPSDPYYELTPKVVVLCHDPACIALGSLSDHVCDPPLYDQPCVFNAHYDDGVSSEGILVRDSVRLAFRNGGTVAPKLAFGCGYPKKDGVSIHQPIRDGILGLGKGATGILKQLRDMGVIRNVVGHCLSSQGGGYLFFGAIHLLGIAWKRISREAEQYFLGSANILLGGEATDIRGLDIVFDSGSTYTYFNSNAYSALLDLLTRNLNRRLKDAVDILPVCWGGERPIGSIGEVASYFLPLAFNFIDENVIDQNVQFQMDPKSYLLITDKGNVCLGILNGSEVGLNDYTNLIGAISMQDKLVIYDNEKGRVGWTAVKTCNI</sequence>
<dbReference type="PROSITE" id="PS00141">
    <property type="entry name" value="ASP_PROTEASE"/>
    <property type="match status" value="1"/>
</dbReference>
<gene>
    <name evidence="7" type="ORF">PHJA_001121300</name>
</gene>
<dbReference type="EMBL" id="BMAC01000201">
    <property type="protein sequence ID" value="GFP89775.1"/>
    <property type="molecule type" value="Genomic_DNA"/>
</dbReference>
<dbReference type="OrthoDB" id="2747330at2759"/>
<dbReference type="PROSITE" id="PS51767">
    <property type="entry name" value="PEPTIDASE_A1"/>
    <property type="match status" value="1"/>
</dbReference>
<proteinExistence type="inferred from homology"/>
<dbReference type="SUPFAM" id="SSF50630">
    <property type="entry name" value="Acid proteases"/>
    <property type="match status" value="1"/>
</dbReference>
<comment type="similarity">
    <text evidence="1">Belongs to the peptidase A1 family.</text>
</comment>
<evidence type="ECO:0000256" key="1">
    <source>
        <dbReference type="ARBA" id="ARBA00007447"/>
    </source>
</evidence>
<comment type="caution">
    <text evidence="7">The sequence shown here is derived from an EMBL/GenBank/DDBJ whole genome shotgun (WGS) entry which is preliminary data.</text>
</comment>
<dbReference type="GO" id="GO:0004190">
    <property type="term" value="F:aspartic-type endopeptidase activity"/>
    <property type="evidence" value="ECO:0007669"/>
    <property type="project" value="UniProtKB-KW"/>
</dbReference>
<feature type="domain" description="Peptidase A1" evidence="6">
    <location>
        <begin position="22"/>
        <end position="369"/>
    </location>
</feature>
<evidence type="ECO:0000313" key="7">
    <source>
        <dbReference type="EMBL" id="GFP89775.1"/>
    </source>
</evidence>
<evidence type="ECO:0000259" key="6">
    <source>
        <dbReference type="PROSITE" id="PS51767"/>
    </source>
</evidence>
<dbReference type="InterPro" id="IPR001461">
    <property type="entry name" value="Aspartic_peptidase_A1"/>
</dbReference>
<dbReference type="PANTHER" id="PTHR13683">
    <property type="entry name" value="ASPARTYL PROTEASES"/>
    <property type="match status" value="1"/>
</dbReference>
<accession>A0A830C312</accession>
<dbReference type="InterPro" id="IPR032799">
    <property type="entry name" value="TAXi_C"/>
</dbReference>
<keyword evidence="3" id="KW-0064">Aspartyl protease</keyword>
<dbReference type="Proteomes" id="UP000653305">
    <property type="component" value="Unassembled WGS sequence"/>
</dbReference>
<evidence type="ECO:0000256" key="5">
    <source>
        <dbReference type="PIRSR" id="PIRSR601461-1"/>
    </source>
</evidence>
<name>A0A830C312_9LAMI</name>
<keyword evidence="4" id="KW-0378">Hydrolase</keyword>
<dbReference type="InterPro" id="IPR033121">
    <property type="entry name" value="PEPTIDASE_A1"/>
</dbReference>
<keyword evidence="8" id="KW-1185">Reference proteome</keyword>
<dbReference type="AlphaFoldDB" id="A0A830C312"/>
<dbReference type="GO" id="GO:0006508">
    <property type="term" value="P:proteolysis"/>
    <property type="evidence" value="ECO:0007669"/>
    <property type="project" value="UniProtKB-KW"/>
</dbReference>
<dbReference type="Gene3D" id="2.40.70.10">
    <property type="entry name" value="Acid Proteases"/>
    <property type="match status" value="2"/>
</dbReference>
<reference evidence="7" key="1">
    <citation type="submission" date="2020-07" db="EMBL/GenBank/DDBJ databases">
        <title>Ethylene signaling mediates host invasion by parasitic plants.</title>
        <authorList>
            <person name="Yoshida S."/>
        </authorList>
    </citation>
    <scope>NUCLEOTIDE SEQUENCE</scope>
    <source>
        <strain evidence="7">Okayama</strain>
    </source>
</reference>